<dbReference type="PRINTS" id="PR00081">
    <property type="entry name" value="GDHRDH"/>
</dbReference>
<dbReference type="EMBL" id="BAABME010014330">
    <property type="protein sequence ID" value="GAA0187076.1"/>
    <property type="molecule type" value="Genomic_DNA"/>
</dbReference>
<organism evidence="3 4">
    <name type="scientific">Lithospermum erythrorhizon</name>
    <name type="common">Purple gromwell</name>
    <name type="synonym">Lithospermum officinale var. erythrorhizon</name>
    <dbReference type="NCBI Taxonomy" id="34254"/>
    <lineage>
        <taxon>Eukaryota</taxon>
        <taxon>Viridiplantae</taxon>
        <taxon>Streptophyta</taxon>
        <taxon>Embryophyta</taxon>
        <taxon>Tracheophyta</taxon>
        <taxon>Spermatophyta</taxon>
        <taxon>Magnoliopsida</taxon>
        <taxon>eudicotyledons</taxon>
        <taxon>Gunneridae</taxon>
        <taxon>Pentapetalae</taxon>
        <taxon>asterids</taxon>
        <taxon>lamiids</taxon>
        <taxon>Boraginales</taxon>
        <taxon>Boraginaceae</taxon>
        <taxon>Boraginoideae</taxon>
        <taxon>Lithospermeae</taxon>
        <taxon>Lithospermum</taxon>
    </lineage>
</organism>
<dbReference type="Pfam" id="PF00106">
    <property type="entry name" value="adh_short"/>
    <property type="match status" value="1"/>
</dbReference>
<protein>
    <submittedName>
        <fullName evidence="3">Oxidoreductase</fullName>
    </submittedName>
</protein>
<dbReference type="AlphaFoldDB" id="A0AAV3S426"/>
<accession>A0AAV3S426</accession>
<dbReference type="Proteomes" id="UP001454036">
    <property type="component" value="Unassembled WGS sequence"/>
</dbReference>
<name>A0AAV3S426_LITER</name>
<comment type="caution">
    <text evidence="3">The sequence shown here is derived from an EMBL/GenBank/DDBJ whole genome shotgun (WGS) entry which is preliminary data.</text>
</comment>
<gene>
    <name evidence="3" type="ORF">LIER_34364</name>
</gene>
<keyword evidence="2" id="KW-0520">NAD</keyword>
<sequence length="108" mass="11648">MVAFAIAAYGQLDIMFSNAGIFNVCQTVLDLDLAFMDRTFSINARGMAACVKHEARAMVEGKIKGSIVCTASMTGSMGGQFSTDYFMSKHAVIGLMRCAWRIDGGFTV</sequence>
<reference evidence="3 4" key="1">
    <citation type="submission" date="2024-01" db="EMBL/GenBank/DDBJ databases">
        <title>The complete chloroplast genome sequence of Lithospermum erythrorhizon: insights into the phylogenetic relationship among Boraginaceae species and the maternal lineages of purple gromwells.</title>
        <authorList>
            <person name="Okada T."/>
            <person name="Watanabe K."/>
        </authorList>
    </citation>
    <scope>NUCLEOTIDE SEQUENCE [LARGE SCALE GENOMIC DNA]</scope>
</reference>
<keyword evidence="4" id="KW-1185">Reference proteome</keyword>
<dbReference type="InterPro" id="IPR036291">
    <property type="entry name" value="NAD(P)-bd_dom_sf"/>
</dbReference>
<dbReference type="InterPro" id="IPR002347">
    <property type="entry name" value="SDR_fam"/>
</dbReference>
<dbReference type="SUPFAM" id="SSF51735">
    <property type="entry name" value="NAD(P)-binding Rossmann-fold domains"/>
    <property type="match status" value="1"/>
</dbReference>
<evidence type="ECO:0000256" key="1">
    <source>
        <dbReference type="ARBA" id="ARBA00006484"/>
    </source>
</evidence>
<evidence type="ECO:0000313" key="3">
    <source>
        <dbReference type="EMBL" id="GAA0187076.1"/>
    </source>
</evidence>
<dbReference type="PANTHER" id="PTHR42820:SF21">
    <property type="entry name" value="SHORT-CHAIN DEHYDROGENASE REDUCTASE 3B-LIKE"/>
    <property type="match status" value="1"/>
</dbReference>
<proteinExistence type="inferred from homology"/>
<evidence type="ECO:0000256" key="2">
    <source>
        <dbReference type="ARBA" id="ARBA00023027"/>
    </source>
</evidence>
<dbReference type="Gene3D" id="3.40.50.720">
    <property type="entry name" value="NAD(P)-binding Rossmann-like Domain"/>
    <property type="match status" value="1"/>
</dbReference>
<comment type="similarity">
    <text evidence="1">Belongs to the short-chain dehydrogenases/reductases (SDR) family.</text>
</comment>
<evidence type="ECO:0000313" key="4">
    <source>
        <dbReference type="Proteomes" id="UP001454036"/>
    </source>
</evidence>
<dbReference type="PANTHER" id="PTHR42820">
    <property type="entry name" value="SHORT-CHAIN DEHYDROGENASE REDUCTASE"/>
    <property type="match status" value="1"/>
</dbReference>